<evidence type="ECO:0000313" key="2">
    <source>
        <dbReference type="EMBL" id="CAE5957386.1"/>
    </source>
</evidence>
<evidence type="ECO:0008006" key="4">
    <source>
        <dbReference type="Google" id="ProtNLM"/>
    </source>
</evidence>
<keyword evidence="3" id="KW-1185">Reference proteome</keyword>
<dbReference type="AlphaFoldDB" id="A0A8S1ZDD8"/>
<name>A0A8S1ZDD8_ARAAE</name>
<gene>
    <name evidence="2" type="ORF">AARE701A_LOCUS1099</name>
</gene>
<evidence type="ECO:0000256" key="1">
    <source>
        <dbReference type="SAM" id="SignalP"/>
    </source>
</evidence>
<sequence>MKNLRITIVAFLAVLVFTTTVTNSLDESKVDTISGFIENNCKLDQGCLNHIACKHCSYRNCKCDNGTCKCHGSKPPSP</sequence>
<organism evidence="2 3">
    <name type="scientific">Arabidopsis arenosa</name>
    <name type="common">Sand rock-cress</name>
    <name type="synonym">Cardaminopsis arenosa</name>
    <dbReference type="NCBI Taxonomy" id="38785"/>
    <lineage>
        <taxon>Eukaryota</taxon>
        <taxon>Viridiplantae</taxon>
        <taxon>Streptophyta</taxon>
        <taxon>Embryophyta</taxon>
        <taxon>Tracheophyta</taxon>
        <taxon>Spermatophyta</taxon>
        <taxon>Magnoliopsida</taxon>
        <taxon>eudicotyledons</taxon>
        <taxon>Gunneridae</taxon>
        <taxon>Pentapetalae</taxon>
        <taxon>rosids</taxon>
        <taxon>malvids</taxon>
        <taxon>Brassicales</taxon>
        <taxon>Brassicaceae</taxon>
        <taxon>Camelineae</taxon>
        <taxon>Arabidopsis</taxon>
    </lineage>
</organism>
<feature type="chain" id="PRO_5035851942" description="Defensin-like protein" evidence="1">
    <location>
        <begin position="25"/>
        <end position="78"/>
    </location>
</feature>
<protein>
    <recommendedName>
        <fullName evidence="4">Defensin-like protein</fullName>
    </recommendedName>
</protein>
<accession>A0A8S1ZDD8</accession>
<feature type="signal peptide" evidence="1">
    <location>
        <begin position="1"/>
        <end position="24"/>
    </location>
</feature>
<reference evidence="2" key="1">
    <citation type="submission" date="2021-01" db="EMBL/GenBank/DDBJ databases">
        <authorList>
            <person name="Bezrukov I."/>
        </authorList>
    </citation>
    <scope>NUCLEOTIDE SEQUENCE</scope>
</reference>
<evidence type="ECO:0000313" key="3">
    <source>
        <dbReference type="Proteomes" id="UP000682877"/>
    </source>
</evidence>
<dbReference type="EMBL" id="LR999451">
    <property type="protein sequence ID" value="CAE5957386.1"/>
    <property type="molecule type" value="Genomic_DNA"/>
</dbReference>
<keyword evidence="1" id="KW-0732">Signal</keyword>
<proteinExistence type="predicted"/>
<dbReference type="Proteomes" id="UP000682877">
    <property type="component" value="Chromosome 1"/>
</dbReference>